<evidence type="ECO:0000313" key="2">
    <source>
        <dbReference type="EMBL" id="WLQ36090.1"/>
    </source>
</evidence>
<protein>
    <submittedName>
        <fullName evidence="2">Uncharacterized protein</fullName>
    </submittedName>
</protein>
<dbReference type="EMBL" id="CP120997">
    <property type="protein sequence ID" value="WLQ36090.1"/>
    <property type="molecule type" value="Genomic_DNA"/>
</dbReference>
<sequence>MILSDQRHLTAVLRHAQPVSGWERLSEVAFPKGAPALFPWSETGAWTVHVLWALVAGAVTVLAVHRRDQ</sequence>
<proteinExistence type="predicted"/>
<keyword evidence="1" id="KW-0812">Transmembrane</keyword>
<accession>A0ABY9HNG7</accession>
<gene>
    <name evidence="2" type="ORF">P8A18_22840</name>
</gene>
<keyword evidence="3" id="KW-1185">Reference proteome</keyword>
<organism evidence="2 3">
    <name type="scientific">Streptomyces castrisilvae</name>
    <dbReference type="NCBI Taxonomy" id="3033811"/>
    <lineage>
        <taxon>Bacteria</taxon>
        <taxon>Bacillati</taxon>
        <taxon>Actinomycetota</taxon>
        <taxon>Actinomycetes</taxon>
        <taxon>Kitasatosporales</taxon>
        <taxon>Streptomycetaceae</taxon>
        <taxon>Streptomyces</taxon>
    </lineage>
</organism>
<feature type="transmembrane region" description="Helical" evidence="1">
    <location>
        <begin position="45"/>
        <end position="64"/>
    </location>
</feature>
<dbReference type="Proteomes" id="UP001239522">
    <property type="component" value="Chromosome"/>
</dbReference>
<reference evidence="2 3" key="1">
    <citation type="submission" date="2023-03" db="EMBL/GenBank/DDBJ databases">
        <title>Isolation and description of six Streptomyces strains from soil environments, able to metabolize different microbial glucans.</title>
        <authorList>
            <person name="Widen T."/>
            <person name="Larsbrink J."/>
        </authorList>
    </citation>
    <scope>NUCLEOTIDE SEQUENCE [LARGE SCALE GENOMIC DNA]</scope>
    <source>
        <strain evidence="2 3">Mut1</strain>
    </source>
</reference>
<evidence type="ECO:0000256" key="1">
    <source>
        <dbReference type="SAM" id="Phobius"/>
    </source>
</evidence>
<keyword evidence="1" id="KW-1133">Transmembrane helix</keyword>
<evidence type="ECO:0000313" key="3">
    <source>
        <dbReference type="Proteomes" id="UP001239522"/>
    </source>
</evidence>
<keyword evidence="1" id="KW-0472">Membrane</keyword>
<name>A0ABY9HNG7_9ACTN</name>
<dbReference type="RefSeq" id="WP_306057151.1">
    <property type="nucleotide sequence ID" value="NZ_CP120997.1"/>
</dbReference>